<dbReference type="EMBL" id="BTSY01000005">
    <property type="protein sequence ID" value="GMT28266.1"/>
    <property type="molecule type" value="Genomic_DNA"/>
</dbReference>
<gene>
    <name evidence="1" type="ORF">PFISCL1PPCAC_19563</name>
</gene>
<comment type="caution">
    <text evidence="1">The sequence shown here is derived from an EMBL/GenBank/DDBJ whole genome shotgun (WGS) entry which is preliminary data.</text>
</comment>
<evidence type="ECO:0000313" key="2">
    <source>
        <dbReference type="Proteomes" id="UP001432322"/>
    </source>
</evidence>
<accession>A0AAV5WBS2</accession>
<keyword evidence="2" id="KW-1185">Reference proteome</keyword>
<organism evidence="1 2">
    <name type="scientific">Pristionchus fissidentatus</name>
    <dbReference type="NCBI Taxonomy" id="1538716"/>
    <lineage>
        <taxon>Eukaryota</taxon>
        <taxon>Metazoa</taxon>
        <taxon>Ecdysozoa</taxon>
        <taxon>Nematoda</taxon>
        <taxon>Chromadorea</taxon>
        <taxon>Rhabditida</taxon>
        <taxon>Rhabditina</taxon>
        <taxon>Diplogasteromorpha</taxon>
        <taxon>Diplogasteroidea</taxon>
        <taxon>Neodiplogasteridae</taxon>
        <taxon>Pristionchus</taxon>
    </lineage>
</organism>
<sequence>MFQHEKMRKGWREKVRKWVSNPIISIDSLRGSQCDHIIVTPIDYQLRCILTRFPIHILVSFHQYIIVLSVIECDDIIIILHHVSSSSSSS</sequence>
<dbReference type="AlphaFoldDB" id="A0AAV5WBS2"/>
<dbReference type="Proteomes" id="UP001432322">
    <property type="component" value="Unassembled WGS sequence"/>
</dbReference>
<reference evidence="1" key="1">
    <citation type="submission" date="2023-10" db="EMBL/GenBank/DDBJ databases">
        <title>Genome assembly of Pristionchus species.</title>
        <authorList>
            <person name="Yoshida K."/>
            <person name="Sommer R.J."/>
        </authorList>
    </citation>
    <scope>NUCLEOTIDE SEQUENCE</scope>
    <source>
        <strain evidence="1">RS5133</strain>
    </source>
</reference>
<feature type="non-terminal residue" evidence="1">
    <location>
        <position position="90"/>
    </location>
</feature>
<proteinExistence type="predicted"/>
<evidence type="ECO:0000313" key="1">
    <source>
        <dbReference type="EMBL" id="GMT28266.1"/>
    </source>
</evidence>
<protein>
    <submittedName>
        <fullName evidence="1">Uncharacterized protein</fullName>
    </submittedName>
</protein>
<name>A0AAV5WBS2_9BILA</name>